<proteinExistence type="predicted"/>
<protein>
    <submittedName>
        <fullName evidence="1">Uncharacterized protein</fullName>
    </submittedName>
</protein>
<gene>
    <name evidence="1" type="ORF">NCTC13354_00105</name>
</gene>
<evidence type="ECO:0000313" key="2">
    <source>
        <dbReference type="Proteomes" id="UP000269542"/>
    </source>
</evidence>
<keyword evidence="2" id="KW-1185">Reference proteome</keyword>
<organism evidence="1 2">
    <name type="scientific">Trueperella bialowiezensis</name>
    <dbReference type="NCBI Taxonomy" id="312285"/>
    <lineage>
        <taxon>Bacteria</taxon>
        <taxon>Bacillati</taxon>
        <taxon>Actinomycetota</taxon>
        <taxon>Actinomycetes</taxon>
        <taxon>Actinomycetales</taxon>
        <taxon>Actinomycetaceae</taxon>
        <taxon>Trueperella</taxon>
    </lineage>
</organism>
<sequence length="88" mass="9450">MCGACALALDASLKPKAPDEVEQLEFKCETCQSSVCTWLSASHVATAAGLKPLPFAYELSSFARSLPNIVRRKNLNDLAEQVDEPPVG</sequence>
<accession>A0A3S4V5C2</accession>
<dbReference type="EMBL" id="LR134476">
    <property type="protein sequence ID" value="VEI12427.1"/>
    <property type="molecule type" value="Genomic_DNA"/>
</dbReference>
<dbReference type="KEGG" id="tbw:NCTC13354_00105"/>
<reference evidence="1 2" key="1">
    <citation type="submission" date="2018-12" db="EMBL/GenBank/DDBJ databases">
        <authorList>
            <consortium name="Pathogen Informatics"/>
        </authorList>
    </citation>
    <scope>NUCLEOTIDE SEQUENCE [LARGE SCALE GENOMIC DNA]</scope>
    <source>
        <strain evidence="1 2">NCTC13354</strain>
    </source>
</reference>
<dbReference type="Proteomes" id="UP000269542">
    <property type="component" value="Chromosome"/>
</dbReference>
<dbReference type="AlphaFoldDB" id="A0A3S4V5C2"/>
<evidence type="ECO:0000313" key="1">
    <source>
        <dbReference type="EMBL" id="VEI12427.1"/>
    </source>
</evidence>
<name>A0A3S4V5C2_9ACTO</name>